<name>A0A177MGD2_METMH</name>
<gene>
    <name evidence="7" type="ORF">A1332_06390</name>
    <name evidence="6" type="ORF">A1353_13455</name>
</gene>
<dbReference type="AlphaFoldDB" id="A0A177MGD2"/>
<dbReference type="EMBL" id="LUUH01000050">
    <property type="protein sequence ID" value="OAI04403.1"/>
    <property type="molecule type" value="Genomic_DNA"/>
</dbReference>
<dbReference type="Gene3D" id="1.10.1710.10">
    <property type="entry name" value="ProQ/FinO domain"/>
    <property type="match status" value="1"/>
</dbReference>
<proteinExistence type="predicted"/>
<protein>
    <submittedName>
        <fullName evidence="6">Fertility inhibition FinO</fullName>
    </submittedName>
</protein>
<keyword evidence="2" id="KW-0694">RNA-binding</keyword>
<dbReference type="GO" id="GO:0034057">
    <property type="term" value="F:RNA strand-exchange activity"/>
    <property type="evidence" value="ECO:0007669"/>
    <property type="project" value="InterPro"/>
</dbReference>
<dbReference type="Proteomes" id="UP000078090">
    <property type="component" value="Unassembled WGS sequence"/>
</dbReference>
<evidence type="ECO:0000259" key="5">
    <source>
        <dbReference type="SMART" id="SM00945"/>
    </source>
</evidence>
<keyword evidence="3" id="KW-0143">Chaperone</keyword>
<dbReference type="PANTHER" id="PTHR38106">
    <property type="entry name" value="RNA CHAPERONE PROQ"/>
    <property type="match status" value="1"/>
</dbReference>
<dbReference type="Proteomes" id="UP000077763">
    <property type="component" value="Unassembled WGS sequence"/>
</dbReference>
<dbReference type="PANTHER" id="PTHR38106:SF1">
    <property type="entry name" value="RNA CHAPERONE PROQ"/>
    <property type="match status" value="1"/>
</dbReference>
<accession>A0A177MGD2</accession>
<dbReference type="SUPFAM" id="SSF48657">
    <property type="entry name" value="FinO-like"/>
    <property type="match status" value="1"/>
</dbReference>
<dbReference type="GO" id="GO:0033592">
    <property type="term" value="F:RNA strand annealing activity"/>
    <property type="evidence" value="ECO:0007669"/>
    <property type="project" value="InterPro"/>
</dbReference>
<evidence type="ECO:0000256" key="2">
    <source>
        <dbReference type="ARBA" id="ARBA00022884"/>
    </source>
</evidence>
<dbReference type="SMART" id="SM00945">
    <property type="entry name" value="ProQ"/>
    <property type="match status" value="1"/>
</dbReference>
<feature type="region of interest" description="Disordered" evidence="4">
    <location>
        <begin position="126"/>
        <end position="155"/>
    </location>
</feature>
<feature type="compositionally biased region" description="Basic and acidic residues" evidence="4">
    <location>
        <begin position="128"/>
        <end position="145"/>
    </location>
</feature>
<evidence type="ECO:0000256" key="1">
    <source>
        <dbReference type="ARBA" id="ARBA00022490"/>
    </source>
</evidence>
<dbReference type="InterPro" id="IPR016103">
    <property type="entry name" value="ProQ/FinO"/>
</dbReference>
<dbReference type="RefSeq" id="WP_064006899.1">
    <property type="nucleotide sequence ID" value="NZ_LUUG01000043.1"/>
</dbReference>
<keyword evidence="1" id="KW-0963">Cytoplasm</keyword>
<dbReference type="InterPro" id="IPR036442">
    <property type="entry name" value="ProQ/FinO_sf"/>
</dbReference>
<sequence>MGFEELASLRDELVKQAAANKPVQQQKKIAEKSPVKKAGKADALVAIIGLLQKKFPLAFPKKPAAKLPLKIGIHKDILAHADQLGTDKNQLRTALKAWCWGHRYWDCLTEDAVRVDLQGMPAGQVTKADAEQASKLKAERRKQPEAIDAVTTEEA</sequence>
<dbReference type="Pfam" id="PF04352">
    <property type="entry name" value="ProQ"/>
    <property type="match status" value="1"/>
</dbReference>
<dbReference type="GO" id="GO:0005829">
    <property type="term" value="C:cytosol"/>
    <property type="evidence" value="ECO:0007669"/>
    <property type="project" value="TreeGrafter"/>
</dbReference>
<reference evidence="8 9" key="1">
    <citation type="submission" date="2016-03" db="EMBL/GenBank/DDBJ databases">
        <authorList>
            <person name="Ploux O."/>
        </authorList>
    </citation>
    <scope>NUCLEOTIDE SEQUENCE [LARGE SCALE GENOMIC DNA]</scope>
    <source>
        <strain evidence="7 9">R-45363</strain>
        <strain evidence="6 8">R-45371</strain>
    </source>
</reference>
<evidence type="ECO:0000313" key="6">
    <source>
        <dbReference type="EMBL" id="OAI04403.1"/>
    </source>
</evidence>
<feature type="domain" description="ProQ/FinO" evidence="5">
    <location>
        <begin position="39"/>
        <end position="153"/>
    </location>
</feature>
<evidence type="ECO:0000256" key="4">
    <source>
        <dbReference type="SAM" id="MobiDB-lite"/>
    </source>
</evidence>
<organism evidence="6 8">
    <name type="scientific">Methylomonas methanica</name>
    <dbReference type="NCBI Taxonomy" id="421"/>
    <lineage>
        <taxon>Bacteria</taxon>
        <taxon>Pseudomonadati</taxon>
        <taxon>Pseudomonadota</taxon>
        <taxon>Gammaproteobacteria</taxon>
        <taxon>Methylococcales</taxon>
        <taxon>Methylococcaceae</taxon>
        <taxon>Methylomonas</taxon>
    </lineage>
</organism>
<evidence type="ECO:0000313" key="7">
    <source>
        <dbReference type="EMBL" id="OAI08708.1"/>
    </source>
</evidence>
<evidence type="ECO:0000313" key="9">
    <source>
        <dbReference type="Proteomes" id="UP000078090"/>
    </source>
</evidence>
<evidence type="ECO:0000313" key="8">
    <source>
        <dbReference type="Proteomes" id="UP000077763"/>
    </source>
</evidence>
<evidence type="ECO:0000256" key="3">
    <source>
        <dbReference type="ARBA" id="ARBA00023186"/>
    </source>
</evidence>
<dbReference type="OrthoDB" id="7025208at2"/>
<dbReference type="GO" id="GO:0010608">
    <property type="term" value="P:post-transcriptional regulation of gene expression"/>
    <property type="evidence" value="ECO:0007669"/>
    <property type="project" value="InterPro"/>
</dbReference>
<comment type="caution">
    <text evidence="6">The sequence shown here is derived from an EMBL/GenBank/DDBJ whole genome shotgun (WGS) entry which is preliminary data.</text>
</comment>
<dbReference type="EMBL" id="LUUG01000043">
    <property type="protein sequence ID" value="OAI08708.1"/>
    <property type="molecule type" value="Genomic_DNA"/>
</dbReference>
<dbReference type="InterPro" id="IPR023529">
    <property type="entry name" value="ProQ"/>
</dbReference>